<evidence type="ECO:0000313" key="2">
    <source>
        <dbReference type="EMBL" id="KKM99109.1"/>
    </source>
</evidence>
<proteinExistence type="predicted"/>
<feature type="compositionally biased region" description="Basic and acidic residues" evidence="1">
    <location>
        <begin position="297"/>
        <end position="309"/>
    </location>
</feature>
<sequence length="589" mass="65836">MPKSSDFQKIYNRFVKQYGPEKGKKLYFAFIKKKGYDDTKPFPKGKEKKEFMCHVLGVEIKEQSDCFHIEGLIATSHVDELDRELGVDIPDRIPKETLNSFAIQMNANKEARVMGVHHSEGHPFVPEYFGEADVENNPVKVIELTDGEHGLYVDTKLLKNDPVVPGIIKDFQNGDLDSFSITYDTDGFMTTDFDWVGDNLVRVLLPETRLAGYTAASNPKNPNAVATAYGFKEFKELVGMEKQINKMEVKKMPKKEVKEDENPQEGTQDKPSPEEGKNQPEEGGANQPSNKPEGSSDEDKKIEGEDTEKKEFLNWKADKKNLEEKELLDKTAGKIAEGVLSKMEIKEKVLKDNKPSGKDAEVSLEIKEFREVIESSEKLELKEQFRRAAAVCDLSPRLDWQRAQTSAAESREYKSFGVKGRNLEFKGLGITTNQNTDTDYLQSSAELQDVYDPVIYNALNQQTLTWNLLAKDDLSKKGNNQVQFTLKTAANVSAAFYSGNAVATDNVTRLKYQTKFKKLQVGVSVDGDMIAAARGGPVSDVFAQEVMDSTIDMLAVLNLALFAEVGLETADPLIGFEYITDSAGNTSLY</sequence>
<feature type="compositionally biased region" description="Basic and acidic residues" evidence="1">
    <location>
        <begin position="249"/>
        <end position="280"/>
    </location>
</feature>
<gene>
    <name evidence="2" type="ORF">LCGC14_1151230</name>
</gene>
<feature type="region of interest" description="Disordered" evidence="1">
    <location>
        <begin position="249"/>
        <end position="309"/>
    </location>
</feature>
<feature type="non-terminal residue" evidence="2">
    <location>
        <position position="589"/>
    </location>
</feature>
<protein>
    <submittedName>
        <fullName evidence="2">Uncharacterized protein</fullName>
    </submittedName>
</protein>
<organism evidence="2">
    <name type="scientific">marine sediment metagenome</name>
    <dbReference type="NCBI Taxonomy" id="412755"/>
    <lineage>
        <taxon>unclassified sequences</taxon>
        <taxon>metagenomes</taxon>
        <taxon>ecological metagenomes</taxon>
    </lineage>
</organism>
<dbReference type="AlphaFoldDB" id="A0A0F9LVE1"/>
<comment type="caution">
    <text evidence="2">The sequence shown here is derived from an EMBL/GenBank/DDBJ whole genome shotgun (WGS) entry which is preliminary data.</text>
</comment>
<name>A0A0F9LVE1_9ZZZZ</name>
<evidence type="ECO:0000256" key="1">
    <source>
        <dbReference type="SAM" id="MobiDB-lite"/>
    </source>
</evidence>
<reference evidence="2" key="1">
    <citation type="journal article" date="2015" name="Nature">
        <title>Complex archaea that bridge the gap between prokaryotes and eukaryotes.</title>
        <authorList>
            <person name="Spang A."/>
            <person name="Saw J.H."/>
            <person name="Jorgensen S.L."/>
            <person name="Zaremba-Niedzwiedzka K."/>
            <person name="Martijn J."/>
            <person name="Lind A.E."/>
            <person name="van Eijk R."/>
            <person name="Schleper C."/>
            <person name="Guy L."/>
            <person name="Ettema T.J."/>
        </authorList>
    </citation>
    <scope>NUCLEOTIDE SEQUENCE</scope>
</reference>
<accession>A0A0F9LVE1</accession>
<dbReference type="EMBL" id="LAZR01005535">
    <property type="protein sequence ID" value="KKM99109.1"/>
    <property type="molecule type" value="Genomic_DNA"/>
</dbReference>